<protein>
    <submittedName>
        <fullName evidence="1">Uncharacterized protein</fullName>
    </submittedName>
</protein>
<sequence>MDVVENPAGDRFACRYEAYLTDPRTERMRTKWRAEVAIKLR</sequence>
<organism evidence="1 2">
    <name type="scientific">Paractinoplanes rhizophilus</name>
    <dbReference type="NCBI Taxonomy" id="1416877"/>
    <lineage>
        <taxon>Bacteria</taxon>
        <taxon>Bacillati</taxon>
        <taxon>Actinomycetota</taxon>
        <taxon>Actinomycetes</taxon>
        <taxon>Micromonosporales</taxon>
        <taxon>Micromonosporaceae</taxon>
        <taxon>Paractinoplanes</taxon>
    </lineage>
</organism>
<reference evidence="2" key="1">
    <citation type="journal article" date="2019" name="Int. J. Syst. Evol. Microbiol.">
        <title>The Global Catalogue of Microorganisms (GCM) 10K type strain sequencing project: providing services to taxonomists for standard genome sequencing and annotation.</title>
        <authorList>
            <consortium name="The Broad Institute Genomics Platform"/>
            <consortium name="The Broad Institute Genome Sequencing Center for Infectious Disease"/>
            <person name="Wu L."/>
            <person name="Ma J."/>
        </authorList>
    </citation>
    <scope>NUCLEOTIDE SEQUENCE [LARGE SCALE GENOMIC DNA]</scope>
    <source>
        <strain evidence="2">XZYJT-10</strain>
    </source>
</reference>
<evidence type="ECO:0000313" key="1">
    <source>
        <dbReference type="EMBL" id="MFC7278038.1"/>
    </source>
</evidence>
<dbReference type="Proteomes" id="UP001596548">
    <property type="component" value="Unassembled WGS sequence"/>
</dbReference>
<keyword evidence="2" id="KW-1185">Reference proteome</keyword>
<comment type="caution">
    <text evidence="1">The sequence shown here is derived from an EMBL/GenBank/DDBJ whole genome shotgun (WGS) entry which is preliminary data.</text>
</comment>
<gene>
    <name evidence="1" type="ORF">ACFQS1_28970</name>
</gene>
<evidence type="ECO:0000313" key="2">
    <source>
        <dbReference type="Proteomes" id="UP001596548"/>
    </source>
</evidence>
<accession>A0ABW2I0A2</accession>
<dbReference type="EMBL" id="JBHTBJ010000028">
    <property type="protein sequence ID" value="MFC7278038.1"/>
    <property type="molecule type" value="Genomic_DNA"/>
</dbReference>
<proteinExistence type="predicted"/>
<name>A0ABW2I0A2_9ACTN</name>
<dbReference type="RefSeq" id="WP_378974418.1">
    <property type="nucleotide sequence ID" value="NZ_JBHTBJ010000028.1"/>
</dbReference>